<keyword evidence="4" id="KW-1133">Transmembrane helix</keyword>
<name>A0ABS9KC55_9BACT</name>
<keyword evidence="3" id="KW-0808">Transferase</keyword>
<dbReference type="SUPFAM" id="SSF53448">
    <property type="entry name" value="Nucleotide-diphospho-sugar transferases"/>
    <property type="match status" value="1"/>
</dbReference>
<dbReference type="InterPro" id="IPR001173">
    <property type="entry name" value="Glyco_trans_2-like"/>
</dbReference>
<dbReference type="Gene3D" id="3.90.550.10">
    <property type="entry name" value="Spore Coat Polysaccharide Biosynthesis Protein SpsA, Chain A"/>
    <property type="match status" value="1"/>
</dbReference>
<evidence type="ECO:0000256" key="1">
    <source>
        <dbReference type="ARBA" id="ARBA00006739"/>
    </source>
</evidence>
<proteinExistence type="inferred from homology"/>
<keyword evidence="7" id="KW-1185">Reference proteome</keyword>
<evidence type="ECO:0000313" key="7">
    <source>
        <dbReference type="Proteomes" id="UP001165366"/>
    </source>
</evidence>
<protein>
    <submittedName>
        <fullName evidence="6">Glycosyltransferase family 2 protein</fullName>
    </submittedName>
</protein>
<evidence type="ECO:0000313" key="6">
    <source>
        <dbReference type="EMBL" id="MCG2588434.1"/>
    </source>
</evidence>
<evidence type="ECO:0000259" key="5">
    <source>
        <dbReference type="Pfam" id="PF00535"/>
    </source>
</evidence>
<feature type="transmembrane region" description="Helical" evidence="4">
    <location>
        <begin position="310"/>
        <end position="333"/>
    </location>
</feature>
<comment type="similarity">
    <text evidence="1">Belongs to the glycosyltransferase 2 family.</text>
</comment>
<dbReference type="CDD" id="cd06423">
    <property type="entry name" value="CESA_like"/>
    <property type="match status" value="1"/>
</dbReference>
<keyword evidence="4" id="KW-0812">Transmembrane</keyword>
<dbReference type="PANTHER" id="PTHR43630">
    <property type="entry name" value="POLY-BETA-1,6-N-ACETYL-D-GLUCOSAMINE SYNTHASE"/>
    <property type="match status" value="1"/>
</dbReference>
<evidence type="ECO:0000256" key="2">
    <source>
        <dbReference type="ARBA" id="ARBA00022676"/>
    </source>
</evidence>
<dbReference type="Proteomes" id="UP001165366">
    <property type="component" value="Unassembled WGS sequence"/>
</dbReference>
<organism evidence="6 7">
    <name type="scientific">Rhodohalobacter sulfatireducens</name>
    <dbReference type="NCBI Taxonomy" id="2911366"/>
    <lineage>
        <taxon>Bacteria</taxon>
        <taxon>Pseudomonadati</taxon>
        <taxon>Balneolota</taxon>
        <taxon>Balneolia</taxon>
        <taxon>Balneolales</taxon>
        <taxon>Balneolaceae</taxon>
        <taxon>Rhodohalobacter</taxon>
    </lineage>
</organism>
<evidence type="ECO:0000256" key="3">
    <source>
        <dbReference type="ARBA" id="ARBA00022679"/>
    </source>
</evidence>
<dbReference type="RefSeq" id="WP_237853276.1">
    <property type="nucleotide sequence ID" value="NZ_JAKLWS010000007.1"/>
</dbReference>
<dbReference type="PANTHER" id="PTHR43630:SF1">
    <property type="entry name" value="POLY-BETA-1,6-N-ACETYL-D-GLUCOSAMINE SYNTHASE"/>
    <property type="match status" value="1"/>
</dbReference>
<dbReference type="Pfam" id="PF00535">
    <property type="entry name" value="Glycos_transf_2"/>
    <property type="match status" value="1"/>
</dbReference>
<dbReference type="EMBL" id="JAKLWS010000007">
    <property type="protein sequence ID" value="MCG2588434.1"/>
    <property type="molecule type" value="Genomic_DNA"/>
</dbReference>
<feature type="transmembrane region" description="Helical" evidence="4">
    <location>
        <begin position="345"/>
        <end position="370"/>
    </location>
</feature>
<gene>
    <name evidence="6" type="ORF">L6773_07660</name>
</gene>
<comment type="caution">
    <text evidence="6">The sequence shown here is derived from an EMBL/GenBank/DDBJ whole genome shotgun (WGS) entry which is preliminary data.</text>
</comment>
<reference evidence="6" key="2">
    <citation type="submission" date="2024-05" db="EMBL/GenBank/DDBJ databases">
        <title>Rhodohalobacter halophilus gen. nov., sp. nov., a moderately halophilic member of the family Balneolaceae.</title>
        <authorList>
            <person name="Xia J."/>
        </authorList>
    </citation>
    <scope>NUCLEOTIDE SEQUENCE</scope>
    <source>
        <strain evidence="6">WB101</strain>
    </source>
</reference>
<feature type="domain" description="Glycosyltransferase 2-like" evidence="5">
    <location>
        <begin position="68"/>
        <end position="236"/>
    </location>
</feature>
<dbReference type="InterPro" id="IPR029044">
    <property type="entry name" value="Nucleotide-diphossugar_trans"/>
</dbReference>
<accession>A0ABS9KC55</accession>
<evidence type="ECO:0000256" key="4">
    <source>
        <dbReference type="SAM" id="Phobius"/>
    </source>
</evidence>
<keyword evidence="4" id="KW-0472">Membrane</keyword>
<sequence>MVEFLEFWNQQGVSGFIRIFWFYFLFEFPRYILLDYVFLLIFKLNSFFNKESYEDAREKLWADHPLITIIIPGKDEGANYYRLVRSLEEQTYQNFQLIIVDDGSDDESAIIGRKMQKEGLIDLFLRNDERGGKASAANLGLRYAKGKFAVHLDADSSFYRDAIEEVLIPFYQEENVGAVGGTLEVRNSSDSLATNFQSVEYLLNFTVGRMVASSLRILRVISGAFGVFRTDVLKEIGGWDVGPGMDGDITLKIRKIGYKVEYTPKAVCLTNVPETFRKLTKQRIRWSRSLVRFRFRKHRDFLFPSSQFRLIDFLAVVDNVFYNFVLNFLWWIYLFDILIHYTPQILYVFVAGSILYTVSKFIEFGVVPILSSNKSDKVRLLAYIPGMTFYTGFYIRFVRTYAYIKELFFHDSYKDEWNPEKTSKAAREVEDRINTIFSNR</sequence>
<feature type="transmembrane region" description="Helical" evidence="4">
    <location>
        <begin position="20"/>
        <end position="42"/>
    </location>
</feature>
<reference evidence="6" key="1">
    <citation type="submission" date="2022-01" db="EMBL/GenBank/DDBJ databases">
        <authorList>
            <person name="Wang Y."/>
        </authorList>
    </citation>
    <scope>NUCLEOTIDE SEQUENCE</scope>
    <source>
        <strain evidence="6">WB101</strain>
    </source>
</reference>
<keyword evidence="2" id="KW-0328">Glycosyltransferase</keyword>